<dbReference type="PANTHER" id="PTHR22625">
    <property type="entry name" value="PLEXIN"/>
    <property type="match status" value="1"/>
</dbReference>
<reference evidence="8" key="1">
    <citation type="submission" date="2022-10" db="EMBL/GenBank/DDBJ databases">
        <authorList>
            <person name="Chen Y."/>
            <person name="Dougan E. K."/>
            <person name="Chan C."/>
            <person name="Rhodes N."/>
            <person name="Thang M."/>
        </authorList>
    </citation>
    <scope>NUCLEOTIDE SEQUENCE</scope>
</reference>
<evidence type="ECO:0000313" key="11">
    <source>
        <dbReference type="Proteomes" id="UP001152797"/>
    </source>
</evidence>
<name>A0A9P1CP04_9DINO</name>
<feature type="domain" description="IPT/TIG" evidence="7">
    <location>
        <begin position="560"/>
        <end position="665"/>
    </location>
</feature>
<feature type="domain" description="IPT/TIG" evidence="7">
    <location>
        <begin position="166"/>
        <end position="262"/>
    </location>
</feature>
<feature type="domain" description="IPT/TIG" evidence="7">
    <location>
        <begin position="761"/>
        <end position="852"/>
    </location>
</feature>
<feature type="domain" description="IPT/TIG" evidence="7">
    <location>
        <begin position="462"/>
        <end position="555"/>
    </location>
</feature>
<dbReference type="EMBL" id="CAMXCT030001964">
    <property type="protein sequence ID" value="CAL4781839.1"/>
    <property type="molecule type" value="Genomic_DNA"/>
</dbReference>
<keyword evidence="6" id="KW-0325">Glycoprotein</keyword>
<dbReference type="EMBL" id="CAMXCT010001964">
    <property type="protein sequence ID" value="CAI3994527.1"/>
    <property type="molecule type" value="Genomic_DNA"/>
</dbReference>
<dbReference type="CDD" id="cd00102">
    <property type="entry name" value="IPT"/>
    <property type="match status" value="3"/>
</dbReference>
<evidence type="ECO:0000313" key="9">
    <source>
        <dbReference type="EMBL" id="CAL1147902.1"/>
    </source>
</evidence>
<comment type="caution">
    <text evidence="8">The sequence shown here is derived from an EMBL/GenBank/DDBJ whole genome shotgun (WGS) entry which is preliminary data.</text>
</comment>
<comment type="similarity">
    <text evidence="1">Belongs to the phospholipase B-like family.</text>
</comment>
<dbReference type="InterPro" id="IPR013783">
    <property type="entry name" value="Ig-like_fold"/>
</dbReference>
<dbReference type="OrthoDB" id="432776at2759"/>
<dbReference type="InterPro" id="IPR014756">
    <property type="entry name" value="Ig_E-set"/>
</dbReference>
<keyword evidence="3" id="KW-0378">Hydrolase</keyword>
<reference evidence="9" key="2">
    <citation type="submission" date="2024-04" db="EMBL/GenBank/DDBJ databases">
        <authorList>
            <person name="Chen Y."/>
            <person name="Shah S."/>
            <person name="Dougan E. K."/>
            <person name="Thang M."/>
            <person name="Chan C."/>
        </authorList>
    </citation>
    <scope>NUCLEOTIDE SEQUENCE [LARGE SCALE GENOMIC DNA]</scope>
</reference>
<organism evidence="8">
    <name type="scientific">Cladocopium goreaui</name>
    <dbReference type="NCBI Taxonomy" id="2562237"/>
    <lineage>
        <taxon>Eukaryota</taxon>
        <taxon>Sar</taxon>
        <taxon>Alveolata</taxon>
        <taxon>Dinophyceae</taxon>
        <taxon>Suessiales</taxon>
        <taxon>Symbiodiniaceae</taxon>
        <taxon>Cladocopium</taxon>
    </lineage>
</organism>
<evidence type="ECO:0000256" key="2">
    <source>
        <dbReference type="ARBA" id="ARBA00022729"/>
    </source>
</evidence>
<dbReference type="Gene3D" id="2.10.50.10">
    <property type="entry name" value="Tumor Necrosis Factor Receptor, subunit A, domain 2"/>
    <property type="match status" value="1"/>
</dbReference>
<dbReference type="Gene3D" id="3.60.60.30">
    <property type="match status" value="1"/>
</dbReference>
<evidence type="ECO:0000313" key="8">
    <source>
        <dbReference type="EMBL" id="CAI3994527.1"/>
    </source>
</evidence>
<dbReference type="Pfam" id="PF01833">
    <property type="entry name" value="TIG"/>
    <property type="match status" value="4"/>
</dbReference>
<dbReference type="InterPro" id="IPR031148">
    <property type="entry name" value="Plexin"/>
</dbReference>
<accession>A0A9P1CP04</accession>
<dbReference type="Pfam" id="PF04916">
    <property type="entry name" value="Phospholip_B"/>
    <property type="match status" value="1"/>
</dbReference>
<protein>
    <submittedName>
        <fullName evidence="10">IPT/TIG domain-containing protein</fullName>
    </submittedName>
</protein>
<evidence type="ECO:0000256" key="4">
    <source>
        <dbReference type="ARBA" id="ARBA00022963"/>
    </source>
</evidence>
<evidence type="ECO:0000256" key="1">
    <source>
        <dbReference type="ARBA" id="ARBA00007835"/>
    </source>
</evidence>
<evidence type="ECO:0000256" key="6">
    <source>
        <dbReference type="ARBA" id="ARBA00023180"/>
    </source>
</evidence>
<keyword evidence="4" id="KW-0442">Lipid degradation</keyword>
<sequence length="2424" mass="269076">MEKRFGDAYSYTRNPRAKIFQRDTIHATDLEKVKHLLRYNNWQHDPLSAAGYRGPTEPRAPENAIAARYDLHPWPKVREAFGNTDAKICRAADCLAMRFSAISGPTADDQPPFAWEGQGADWGVCDSEEDPILAGSFPVCVRVVPSNATSIYEYEPCQHRFTYVRQPHADSLSPRSGPSTGGTNVSLHGRYFPQARLGGLLCRFGEGTTSSVAPARWISRQEITCVSPQVIGAFDATRTVPVTISINGGSDWTPSTAYFSFVKELRGTVYPSFGPRRGGTLLDVHVPRDTDTEFNELSQVVSCCFGQPPATIMPASRISDTLYQCKTPPWPQSPAQVSIGVAQADGRCQSPPYAKFDYVEPWKITRIYPSEFDEKQQAEGFRLFISGENFLPAKTATCRLGGRILAPAEVIGTNYTLLCMVPPTGFQLEGSPGGRTYEVEVAINGQDFVGGTPPVLVRFVTATAIVTVEPANVSALGHLPLTVAGSGLSADVRYCIFGEDERAIEVPLASLASEREVVCITPHWEIRPYGAVSERVMVRLASDGVGTARSPSAYVTFVAYPYAHTVDPNEGPVEGGTIVRAYGHHFKPYGEDVLMQCVFGSRKSKALIISDTELQCTSPPVDGAYSPTGFLANFDLETIPAQPMVKGTTPASNQQPMKQLTFYYRRFVPSISWVEPLSGPEFGNTLVSLRSDVPILNSQNIKCLFGNIPVPLFLVTQNEATCTSPAFNQPGMVEFTLSADGQNRVQIGPNGEAVRFTYYITPTVAKVTPSFGSSRGGTIVQLEGAHFINDGRLTCKFGDLTVPAFRFISSALVLCRTPIAPPGEVQVYLSNNGQNFTGGSDAKFQFLGFTYFHLHPYLGPISGNTTVLVESATVPVGASSSIRCRFGTLTVPGVRVNDTFLQCVSPAVVTQGEVKFEVALNQQDFVEATQKFLYYENPRITAVDPPLGPNHKGLSIRLLGQGFISTNYLKVRFGGISIEPEGLHLVQTALASTDTEVVVELPKITLSEDMTRVPLYVSNNGQNFAPEGVLAWDQDEDAYDVAKSMAYFTFHEQILLRNVDPEVGITYGGGFVSVFGYGFLNSTGLNCSFEWIGSPSVVFISSSQIMCEVPNMLAARSSKALGHATLRVTLNNRDWSRTTLPFRFLGECPIGHYCQHKNFNDFTFRIMPCPAGHFCESAGMSTPTPCPPGSYMAFTRQVQCQLCPKGFWCPRARMIEPIACRRGWVCDEPGLVVPYKRCPRGYYCEEGVATREPRSTLYLDKRKPKPCPPGLHCFEGAQAQNSKPANFSTPQPCYQGRKSQGSAVIRYFFELTEQFLKWMVQKMFIADLCQSCNLVDLDKTFSLTWTVFPPYPVPGYSLSFFCSPHMLDWDEDPEVDTVLEEGCGLDGKDADELGGDNEKCNQQAAATKKRVCTVFEKVRNLWKKIKAAVQKVVDKLRSVKTALFGYSYAPAFVRSEMQQRFDGFFPEDDGSARSSSLLQEDEHEITEEKVEKALHDHLAGKPDKFVQNHLSLLQRNLEEVEQHEEELMRDAMRRLRDQTQKSQQMFEQKLPEIINNKHCQEALGTSATGSSLTSTLTVSFPNVATAILNAVLLNFAGALYALIPGVYMSATPKGFESVGSVDRCLEALQKNQLPLLDSCAQEQPLMACTTRTYQRIMENALSEQWWPLMHNSEGTFGSIDLGYKYDELMNSLRCSSKGSCVEKGLDHLGKDNLKEILENNSAKEADRLNEMQCSFAANRVDSEDQQTATSGYTLPVFTDKIWAVALKAHGATFGDVQDINKPCPDILPWVVAFCATEFSCMDTSSSDLQVAQARAAETVAPLQESLGSKSLSEAQKEAFAEKWQTLVHSKFDGLDDEEDAFQWSLLWHMANATNSAGLMSSWPEILEALSGKRTIDWSSTRLHWEKVLFTALLRLQIREVHSHDPTDVQDKRSLSQVLLNLQSIYETKICSPGALGGLKDEHLRRLGVGKEDLVQLALHQIDKEEVIKGLWRNWMVLHVQVPSSKKHFLKALRESKCRCMCYQACGKFNLHPSAAANCQEIAHPANITAHQEKWTRIKEIRVKRAVIDRIGLPAHQVLTNAVYLKILRKKTISGCSSQLEVRSRYSQPLRGFISACSVPEYFEQSEDLGLTITLWTDPRHEKLYSYDDFLRLHRPYRTWSDAAFEDEDDEDDYLNDDHDSDEVTDLDIENLDLDFDTNDDHDSDEVTDLDIECGPYPGNTEPVACPAGRQWGDSPHSRMRLPLPCPCGYECRDRGTTRAQNLCPAGLMCDEGVATNIEPQLCEPKTFDIRVDTSLSREREKICVYGIGQQFVEYQRLLTVPRVAERFGWGQDQFVNGTLVGRAACCWSPERLSSSFDSIAADFKAANDTLSARSFARLSASIQSRTAAERNLDLFAPGFDGLTLLNITDDQFREDLVILYPKAF</sequence>
<dbReference type="GO" id="GO:0004620">
    <property type="term" value="F:phospholipase activity"/>
    <property type="evidence" value="ECO:0007669"/>
    <property type="project" value="InterPro"/>
</dbReference>
<dbReference type="PANTHER" id="PTHR22625:SF70">
    <property type="entry name" value="PLEXIN A, ISOFORM A"/>
    <property type="match status" value="1"/>
</dbReference>
<feature type="domain" description="IPT/TIG" evidence="7">
    <location>
        <begin position="668"/>
        <end position="759"/>
    </location>
</feature>
<evidence type="ECO:0000259" key="7">
    <source>
        <dbReference type="SMART" id="SM00429"/>
    </source>
</evidence>
<dbReference type="GO" id="GO:0017154">
    <property type="term" value="F:semaphorin receptor activity"/>
    <property type="evidence" value="ECO:0007669"/>
    <property type="project" value="InterPro"/>
</dbReference>
<proteinExistence type="inferred from homology"/>
<evidence type="ECO:0000313" key="10">
    <source>
        <dbReference type="EMBL" id="CAL4781839.1"/>
    </source>
</evidence>
<keyword evidence="2" id="KW-0732">Signal</keyword>
<dbReference type="InterPro" id="IPR007000">
    <property type="entry name" value="PLipase_B-like"/>
</dbReference>
<dbReference type="Proteomes" id="UP001152797">
    <property type="component" value="Unassembled WGS sequence"/>
</dbReference>
<evidence type="ECO:0000256" key="3">
    <source>
        <dbReference type="ARBA" id="ARBA00022801"/>
    </source>
</evidence>
<keyword evidence="5" id="KW-0443">Lipid metabolism</keyword>
<dbReference type="SMART" id="SM00429">
    <property type="entry name" value="IPT"/>
    <property type="match status" value="6"/>
</dbReference>
<evidence type="ECO:0000256" key="5">
    <source>
        <dbReference type="ARBA" id="ARBA00023098"/>
    </source>
</evidence>
<dbReference type="EMBL" id="CAMXCT020001964">
    <property type="protein sequence ID" value="CAL1147902.1"/>
    <property type="molecule type" value="Genomic_DNA"/>
</dbReference>
<dbReference type="InterPro" id="IPR002909">
    <property type="entry name" value="IPT_dom"/>
</dbReference>
<keyword evidence="11" id="KW-1185">Reference proteome</keyword>
<dbReference type="SUPFAM" id="SSF81296">
    <property type="entry name" value="E set domains"/>
    <property type="match status" value="6"/>
</dbReference>
<dbReference type="SMART" id="SM01411">
    <property type="entry name" value="Ephrin_rec_like"/>
    <property type="match status" value="2"/>
</dbReference>
<dbReference type="Gene3D" id="2.60.40.10">
    <property type="entry name" value="Immunoglobulins"/>
    <property type="match status" value="9"/>
</dbReference>
<feature type="domain" description="IPT/TIG" evidence="7">
    <location>
        <begin position="264"/>
        <end position="359"/>
    </location>
</feature>
<dbReference type="GO" id="GO:0016042">
    <property type="term" value="P:lipid catabolic process"/>
    <property type="evidence" value="ECO:0007669"/>
    <property type="project" value="UniProtKB-KW"/>
</dbReference>
<dbReference type="CDD" id="cd00603">
    <property type="entry name" value="IPT_PCSR"/>
    <property type="match status" value="3"/>
</dbReference>
<gene>
    <name evidence="8" type="ORF">C1SCF055_LOCUS21172</name>
</gene>